<sequence>MSESKYIGRFLKKIEVLDNGCWKWTGGTNDRGYGRFTYEGKLQPPHRFIYEYYYGSICPDLTIDHLCRNRACCNPLHLEQITLKENILRGTSFSAINSRKTHCPQGHELSGDNLYVWKDERRCVECSRVRCREYQTKLRRSKGIVPQI</sequence>
<feature type="domain" description="HNH nuclease" evidence="1">
    <location>
        <begin position="46"/>
        <end position="86"/>
    </location>
</feature>
<dbReference type="Pfam" id="PF13392">
    <property type="entry name" value="HNH_3"/>
    <property type="match status" value="1"/>
</dbReference>
<dbReference type="InterPro" id="IPR044925">
    <property type="entry name" value="His-Me_finger_sf"/>
</dbReference>
<dbReference type="SUPFAM" id="SSF54060">
    <property type="entry name" value="His-Me finger endonucleases"/>
    <property type="match status" value="1"/>
</dbReference>
<evidence type="ECO:0000259" key="1">
    <source>
        <dbReference type="Pfam" id="PF13392"/>
    </source>
</evidence>
<proteinExistence type="predicted"/>
<organism evidence="2">
    <name type="scientific">marine sediment metagenome</name>
    <dbReference type="NCBI Taxonomy" id="412755"/>
    <lineage>
        <taxon>unclassified sequences</taxon>
        <taxon>metagenomes</taxon>
        <taxon>ecological metagenomes</taxon>
    </lineage>
</organism>
<accession>A0A0F9TAL9</accession>
<dbReference type="AlphaFoldDB" id="A0A0F9TAL9"/>
<reference evidence="2" key="1">
    <citation type="journal article" date="2015" name="Nature">
        <title>Complex archaea that bridge the gap between prokaryotes and eukaryotes.</title>
        <authorList>
            <person name="Spang A."/>
            <person name="Saw J.H."/>
            <person name="Jorgensen S.L."/>
            <person name="Zaremba-Niedzwiedzka K."/>
            <person name="Martijn J."/>
            <person name="Lind A.E."/>
            <person name="van Eijk R."/>
            <person name="Schleper C."/>
            <person name="Guy L."/>
            <person name="Ettema T.J."/>
        </authorList>
    </citation>
    <scope>NUCLEOTIDE SEQUENCE</scope>
</reference>
<gene>
    <name evidence="2" type="ORF">LCGC14_0372600</name>
</gene>
<protein>
    <recommendedName>
        <fullName evidence="1">HNH nuclease domain-containing protein</fullName>
    </recommendedName>
</protein>
<dbReference type="EMBL" id="LAZR01000298">
    <property type="protein sequence ID" value="KKN76234.1"/>
    <property type="molecule type" value="Genomic_DNA"/>
</dbReference>
<dbReference type="InterPro" id="IPR003615">
    <property type="entry name" value="HNH_nuc"/>
</dbReference>
<comment type="caution">
    <text evidence="2">The sequence shown here is derived from an EMBL/GenBank/DDBJ whole genome shotgun (WGS) entry which is preliminary data.</text>
</comment>
<name>A0A0F9TAL9_9ZZZZ</name>
<dbReference type="GO" id="GO:0004519">
    <property type="term" value="F:endonuclease activity"/>
    <property type="evidence" value="ECO:0007669"/>
    <property type="project" value="InterPro"/>
</dbReference>
<dbReference type="InterPro" id="IPR044930">
    <property type="entry name" value="Homing_endonuclease_His-Me"/>
</dbReference>
<dbReference type="Gene3D" id="3.90.75.10">
    <property type="entry name" value="Homing Intron 3 (I-ppo) Encoded Endonuclease, Chain A"/>
    <property type="match status" value="1"/>
</dbReference>
<evidence type="ECO:0000313" key="2">
    <source>
        <dbReference type="EMBL" id="KKN76234.1"/>
    </source>
</evidence>